<dbReference type="InterPro" id="IPR004839">
    <property type="entry name" value="Aminotransferase_I/II_large"/>
</dbReference>
<name>A0A2S9YNZ9_9BACT</name>
<dbReference type="EMBL" id="PVNL01000066">
    <property type="protein sequence ID" value="PRQ06806.1"/>
    <property type="molecule type" value="Genomic_DNA"/>
</dbReference>
<dbReference type="PANTHER" id="PTHR42858">
    <property type="entry name" value="AMINOTRANSFERASE"/>
    <property type="match status" value="1"/>
</dbReference>
<evidence type="ECO:0000313" key="3">
    <source>
        <dbReference type="Proteomes" id="UP000238823"/>
    </source>
</evidence>
<dbReference type="GO" id="GO:0047536">
    <property type="term" value="F:2-aminoadipate transaminase activity"/>
    <property type="evidence" value="ECO:0007669"/>
    <property type="project" value="UniProtKB-EC"/>
</dbReference>
<feature type="domain" description="Aminotransferase class I/classII large" evidence="1">
    <location>
        <begin position="19"/>
        <end position="377"/>
    </location>
</feature>
<dbReference type="Gene3D" id="3.40.640.10">
    <property type="entry name" value="Type I PLP-dependent aspartate aminotransferase-like (Major domain)"/>
    <property type="match status" value="1"/>
</dbReference>
<dbReference type="InterPro" id="IPR015421">
    <property type="entry name" value="PyrdxlP-dep_Trfase_major"/>
</dbReference>
<dbReference type="AlphaFoldDB" id="A0A2S9YNZ9"/>
<dbReference type="Gene3D" id="3.90.1150.10">
    <property type="entry name" value="Aspartate Aminotransferase, domain 1"/>
    <property type="match status" value="1"/>
</dbReference>
<dbReference type="PANTHER" id="PTHR42858:SF1">
    <property type="entry name" value="LD15494P"/>
    <property type="match status" value="1"/>
</dbReference>
<keyword evidence="2" id="KW-0808">Transferase</keyword>
<protein>
    <submittedName>
        <fullName evidence="2">2-aminoadipate transaminase</fullName>
        <ecNumber evidence="2">2.6.1.39</ecNumber>
    </submittedName>
</protein>
<dbReference type="InterPro" id="IPR015422">
    <property type="entry name" value="PyrdxlP-dep_Trfase_small"/>
</dbReference>
<evidence type="ECO:0000259" key="1">
    <source>
        <dbReference type="Pfam" id="PF00155"/>
    </source>
</evidence>
<dbReference type="SUPFAM" id="SSF53383">
    <property type="entry name" value="PLP-dependent transferases"/>
    <property type="match status" value="1"/>
</dbReference>
<evidence type="ECO:0000313" key="2">
    <source>
        <dbReference type="EMBL" id="PRQ06806.1"/>
    </source>
</evidence>
<reference evidence="2 3" key="1">
    <citation type="submission" date="2018-03" db="EMBL/GenBank/DDBJ databases">
        <title>Draft Genome Sequences of the Obligatory Marine Myxobacteria Enhygromyxa salina SWB007.</title>
        <authorList>
            <person name="Poehlein A."/>
            <person name="Moghaddam J.A."/>
            <person name="Harms H."/>
            <person name="Alanjari M."/>
            <person name="Koenig G.M."/>
            <person name="Daniel R."/>
            <person name="Schaeberle T.F."/>
        </authorList>
    </citation>
    <scope>NUCLEOTIDE SEQUENCE [LARGE SCALE GENOMIC DNA]</scope>
    <source>
        <strain evidence="2 3">SWB007</strain>
    </source>
</reference>
<organism evidence="2 3">
    <name type="scientific">Enhygromyxa salina</name>
    <dbReference type="NCBI Taxonomy" id="215803"/>
    <lineage>
        <taxon>Bacteria</taxon>
        <taxon>Pseudomonadati</taxon>
        <taxon>Myxococcota</taxon>
        <taxon>Polyangia</taxon>
        <taxon>Nannocystales</taxon>
        <taxon>Nannocystaceae</taxon>
        <taxon>Enhygromyxa</taxon>
    </lineage>
</organism>
<dbReference type="Proteomes" id="UP000238823">
    <property type="component" value="Unassembled WGS sequence"/>
</dbReference>
<dbReference type="Pfam" id="PF00155">
    <property type="entry name" value="Aminotran_1_2"/>
    <property type="match status" value="1"/>
</dbReference>
<dbReference type="EC" id="2.6.1.39" evidence="2"/>
<sequence length="396" mass="42246">MTLTSQAGPFVQSSAPPGVINLGLGQPSPRLLPIAALGHAAAAQLHPDNDPLVLQYGTARGYPQFRDSLAAFLTAEYVQEISPDELMVTAGTSSALTFVSETFATPGATVIAEDPTYFLAHDIFASAGLQVRGVPTDAGGLDVDALEQLLAQSDTPTPAFVYCIPAFQNPTGVSLTPARAARLVELAERHDFIIVADEPYVALRYALPDSDDHADQAGSLTRYDRGRGRVLSLGSFSKLLAPGLRLGWAHGAPALIERLMAHGAVRSGGCLNPVVANIVHHTIDSGFLAAHVEHLREVLGARCHTLSQALHERIPSAAFIAPRGGYFCWIDLGEGIDTHALLERATDLRFIPGSRCAIGRDLSQCARLSFSFYEPHELVEGVDRLAELVAAELRHA</sequence>
<dbReference type="CDD" id="cd00609">
    <property type="entry name" value="AAT_like"/>
    <property type="match status" value="1"/>
</dbReference>
<proteinExistence type="predicted"/>
<comment type="caution">
    <text evidence="2">The sequence shown here is derived from an EMBL/GenBank/DDBJ whole genome shotgun (WGS) entry which is preliminary data.</text>
</comment>
<dbReference type="InterPro" id="IPR015424">
    <property type="entry name" value="PyrdxlP-dep_Trfase"/>
</dbReference>
<gene>
    <name evidence="2" type="primary">lysN_1</name>
    <name evidence="2" type="ORF">ENSA7_34660</name>
</gene>
<dbReference type="RefSeq" id="WP_181233843.1">
    <property type="nucleotide sequence ID" value="NZ_PVNL01000066.1"/>
</dbReference>
<dbReference type="GO" id="GO:0030170">
    <property type="term" value="F:pyridoxal phosphate binding"/>
    <property type="evidence" value="ECO:0007669"/>
    <property type="project" value="InterPro"/>
</dbReference>
<keyword evidence="2" id="KW-0032">Aminotransferase</keyword>
<accession>A0A2S9YNZ9</accession>